<gene>
    <name evidence="4" type="ORF">AMEX_G16191</name>
</gene>
<organism evidence="4 5">
    <name type="scientific">Astyanax mexicanus</name>
    <name type="common">Blind cave fish</name>
    <name type="synonym">Astyanax fasciatus mexicanus</name>
    <dbReference type="NCBI Taxonomy" id="7994"/>
    <lineage>
        <taxon>Eukaryota</taxon>
        <taxon>Metazoa</taxon>
        <taxon>Chordata</taxon>
        <taxon>Craniata</taxon>
        <taxon>Vertebrata</taxon>
        <taxon>Euteleostomi</taxon>
        <taxon>Actinopterygii</taxon>
        <taxon>Neopterygii</taxon>
        <taxon>Teleostei</taxon>
        <taxon>Ostariophysi</taxon>
        <taxon>Characiformes</taxon>
        <taxon>Characoidei</taxon>
        <taxon>Acestrorhamphidae</taxon>
        <taxon>Acestrorhamphinae</taxon>
        <taxon>Astyanax</taxon>
    </lineage>
</organism>
<comment type="similarity">
    <text evidence="1">Belongs to the beta/gamma-crystallin family.</text>
</comment>
<dbReference type="Proteomes" id="UP000752171">
    <property type="component" value="Unassembled WGS sequence"/>
</dbReference>
<feature type="domain" description="Beta/gamma crystallin 'Greek key'" evidence="3">
    <location>
        <begin position="39"/>
        <end position="77"/>
    </location>
</feature>
<accession>A0A8T2LE74</accession>
<dbReference type="GO" id="GO:0002088">
    <property type="term" value="P:lens development in camera-type eye"/>
    <property type="evidence" value="ECO:0007669"/>
    <property type="project" value="TreeGrafter"/>
</dbReference>
<name>A0A8T2LE74_ASTMX</name>
<dbReference type="Pfam" id="PF00030">
    <property type="entry name" value="Crystall"/>
    <property type="match status" value="1"/>
</dbReference>
<dbReference type="AlphaFoldDB" id="A0A8T2LE74"/>
<evidence type="ECO:0000256" key="1">
    <source>
        <dbReference type="ARBA" id="ARBA00009646"/>
    </source>
</evidence>
<keyword evidence="2" id="KW-0677">Repeat</keyword>
<comment type="caution">
    <text evidence="4">The sequence shown here is derived from an EMBL/GenBank/DDBJ whole genome shotgun (WGS) entry which is preliminary data.</text>
</comment>
<dbReference type="PRINTS" id="PR01367">
    <property type="entry name" value="BGCRYSTALLIN"/>
</dbReference>
<dbReference type="Gene3D" id="2.60.20.10">
    <property type="entry name" value="Crystallins"/>
    <property type="match status" value="2"/>
</dbReference>
<dbReference type="PANTHER" id="PTHR11818:SF103">
    <property type="entry name" value="BETA_GAMMA CRYSTALLIN 'GREEK KEY' DOMAIN-CONTAINING PROTEIN"/>
    <property type="match status" value="1"/>
</dbReference>
<dbReference type="SMART" id="SM00247">
    <property type="entry name" value="XTALbg"/>
    <property type="match status" value="1"/>
</dbReference>
<dbReference type="InterPro" id="IPR011024">
    <property type="entry name" value="G_crystallin-like"/>
</dbReference>
<dbReference type="InterPro" id="IPR001064">
    <property type="entry name" value="Beta/gamma_crystallin"/>
</dbReference>
<sequence length="161" mass="17839">MSPLPKIDSGSAEPKTSSVSNLVSENFNDCVSSLKVIGEPWVAYEHTNFQGSQYVYEEGEYATVERNDTFSSLEKVTEDLANPQITLYEHTNYRGRSLVFTTETNLCYGNFNDVASSHKGREGYGSCMSTSTEVELSCWPEFLETCLSTAGSMTECLTFAL</sequence>
<evidence type="ECO:0000313" key="5">
    <source>
        <dbReference type="Proteomes" id="UP000752171"/>
    </source>
</evidence>
<evidence type="ECO:0000256" key="2">
    <source>
        <dbReference type="ARBA" id="ARBA00022737"/>
    </source>
</evidence>
<reference evidence="4 5" key="1">
    <citation type="submission" date="2021-07" db="EMBL/GenBank/DDBJ databases">
        <authorList>
            <person name="Imarazene B."/>
            <person name="Zahm M."/>
            <person name="Klopp C."/>
            <person name="Cabau C."/>
            <person name="Beille S."/>
            <person name="Jouanno E."/>
            <person name="Castinel A."/>
            <person name="Lluch J."/>
            <person name="Gil L."/>
            <person name="Kuchtly C."/>
            <person name="Lopez Roques C."/>
            <person name="Donnadieu C."/>
            <person name="Parrinello H."/>
            <person name="Journot L."/>
            <person name="Du K."/>
            <person name="Schartl M."/>
            <person name="Retaux S."/>
            <person name="Guiguen Y."/>
        </authorList>
    </citation>
    <scope>NUCLEOTIDE SEQUENCE [LARGE SCALE GENOMIC DNA]</scope>
    <source>
        <strain evidence="4">Pach_M1</strain>
        <tissue evidence="4">Testis</tissue>
    </source>
</reference>
<protein>
    <submittedName>
        <fullName evidence="4">Epidermal differentiation-specific protein-like</fullName>
    </submittedName>
</protein>
<dbReference type="InterPro" id="IPR050252">
    <property type="entry name" value="Beta/Gamma-Crystallin"/>
</dbReference>
<evidence type="ECO:0000259" key="3">
    <source>
        <dbReference type="PROSITE" id="PS50915"/>
    </source>
</evidence>
<dbReference type="SUPFAM" id="SSF49695">
    <property type="entry name" value="gamma-Crystallin-like"/>
    <property type="match status" value="1"/>
</dbReference>
<dbReference type="PANTHER" id="PTHR11818">
    <property type="entry name" value="BETA/GAMMA CRYSTALLIN"/>
    <property type="match status" value="1"/>
</dbReference>
<dbReference type="GO" id="GO:0005212">
    <property type="term" value="F:structural constituent of eye lens"/>
    <property type="evidence" value="ECO:0007669"/>
    <property type="project" value="TreeGrafter"/>
</dbReference>
<evidence type="ECO:0000313" key="4">
    <source>
        <dbReference type="EMBL" id="KAG9269194.1"/>
    </source>
</evidence>
<dbReference type="GO" id="GO:0007601">
    <property type="term" value="P:visual perception"/>
    <property type="evidence" value="ECO:0007669"/>
    <property type="project" value="TreeGrafter"/>
</dbReference>
<dbReference type="PROSITE" id="PS50915">
    <property type="entry name" value="CRYSTALLIN_BETA_GAMMA"/>
    <property type="match status" value="1"/>
</dbReference>
<dbReference type="EMBL" id="JAICCE010000013">
    <property type="protein sequence ID" value="KAG9269194.1"/>
    <property type="molecule type" value="Genomic_DNA"/>
</dbReference>
<proteinExistence type="inferred from homology"/>